<dbReference type="AlphaFoldDB" id="A0A6J4LCQ2"/>
<sequence>APGHRRRLRAGAAARLDGRHAGVPRPLRPPARRRRARGHGPRPRRLARRARVARAAQRHPRALAALRARTEPGGARLAVLARTAPQPSAPRGLRRPLLRLEPTQRRTAAQLGQLPLSRTGQLL</sequence>
<evidence type="ECO:0000256" key="1">
    <source>
        <dbReference type="SAM" id="MobiDB-lite"/>
    </source>
</evidence>
<proteinExistence type="predicted"/>
<reference evidence="2" key="1">
    <citation type="submission" date="2020-02" db="EMBL/GenBank/DDBJ databases">
        <authorList>
            <person name="Meier V. D."/>
        </authorList>
    </citation>
    <scope>NUCLEOTIDE SEQUENCE</scope>
    <source>
        <strain evidence="2">AVDCRST_MAG40</strain>
    </source>
</reference>
<feature type="compositionally biased region" description="Low complexity" evidence="1">
    <location>
        <begin position="10"/>
        <end position="25"/>
    </location>
</feature>
<dbReference type="EMBL" id="CADCTX010000562">
    <property type="protein sequence ID" value="CAA9328617.1"/>
    <property type="molecule type" value="Genomic_DNA"/>
</dbReference>
<feature type="non-terminal residue" evidence="2">
    <location>
        <position position="1"/>
    </location>
</feature>
<gene>
    <name evidence="2" type="ORF">AVDCRST_MAG40-1811</name>
</gene>
<feature type="compositionally biased region" description="Basic residues" evidence="1">
    <location>
        <begin position="30"/>
        <end position="59"/>
    </location>
</feature>
<organism evidence="2">
    <name type="scientific">uncultured Gemmatimonadaceae bacterium</name>
    <dbReference type="NCBI Taxonomy" id="246130"/>
    <lineage>
        <taxon>Bacteria</taxon>
        <taxon>Pseudomonadati</taxon>
        <taxon>Gemmatimonadota</taxon>
        <taxon>Gemmatimonadia</taxon>
        <taxon>Gemmatimonadales</taxon>
        <taxon>Gemmatimonadaceae</taxon>
        <taxon>environmental samples</taxon>
    </lineage>
</organism>
<name>A0A6J4LCQ2_9BACT</name>
<feature type="non-terminal residue" evidence="2">
    <location>
        <position position="123"/>
    </location>
</feature>
<evidence type="ECO:0000313" key="2">
    <source>
        <dbReference type="EMBL" id="CAA9328617.1"/>
    </source>
</evidence>
<feature type="region of interest" description="Disordered" evidence="1">
    <location>
        <begin position="1"/>
        <end position="59"/>
    </location>
</feature>
<protein>
    <submittedName>
        <fullName evidence="2">Uncharacterized protein</fullName>
    </submittedName>
</protein>
<accession>A0A6J4LCQ2</accession>